<name>A0ABW4JVH9_9HYPH</name>
<dbReference type="PANTHER" id="PTHR47359:SF3">
    <property type="entry name" value="NLP_P60 DOMAIN-CONTAINING PROTEIN-RELATED"/>
    <property type="match status" value="1"/>
</dbReference>
<dbReference type="Proteomes" id="UP001597327">
    <property type="component" value="Unassembled WGS sequence"/>
</dbReference>
<dbReference type="InterPro" id="IPR000064">
    <property type="entry name" value="NLP_P60_dom"/>
</dbReference>
<organism evidence="6 7">
    <name type="scientific">Roseibium aestuarii</name>
    <dbReference type="NCBI Taxonomy" id="2600299"/>
    <lineage>
        <taxon>Bacteria</taxon>
        <taxon>Pseudomonadati</taxon>
        <taxon>Pseudomonadota</taxon>
        <taxon>Alphaproteobacteria</taxon>
        <taxon>Hyphomicrobiales</taxon>
        <taxon>Stappiaceae</taxon>
        <taxon>Roseibium</taxon>
    </lineage>
</organism>
<evidence type="ECO:0000256" key="4">
    <source>
        <dbReference type="ARBA" id="ARBA00022807"/>
    </source>
</evidence>
<keyword evidence="2" id="KW-0645">Protease</keyword>
<dbReference type="Pfam" id="PF00877">
    <property type="entry name" value="NLPC_P60"/>
    <property type="match status" value="1"/>
</dbReference>
<gene>
    <name evidence="6" type="ORF">ACFSC7_08085</name>
</gene>
<dbReference type="InterPro" id="IPR041382">
    <property type="entry name" value="SH3_16"/>
</dbReference>
<proteinExistence type="inferred from homology"/>
<sequence>MSASFDRRLHPVRPDLAARAYEGRVEAGRFAEGGERQVVRDCLDLRRDPRPDCGVDTQALFGETFTVFEETPEGWAWGQLGSDGYVGWVASDGLGDPVTPTHRVRALRSFRYPGADLRLPPVSLVSMGSEVSVVGQATTRGLDYALLADGTAMVAKHLVPLDHVEPDWVAVAEEFVGTPYLWAGRTSLGLDCSALIQVAARTGGHRLLRDSDMQEAGSGTLLGAGALETPRRGDLVFWKGHVAVITDPETILHANGYTMTVAYEGLKAALARIGANEFGEVTAVRRLP</sequence>
<evidence type="ECO:0000256" key="2">
    <source>
        <dbReference type="ARBA" id="ARBA00022670"/>
    </source>
</evidence>
<dbReference type="Gene3D" id="2.30.30.40">
    <property type="entry name" value="SH3 Domains"/>
    <property type="match status" value="1"/>
</dbReference>
<accession>A0ABW4JVH9</accession>
<dbReference type="EMBL" id="JBHUFA010000001">
    <property type="protein sequence ID" value="MFD1695473.1"/>
    <property type="molecule type" value="Genomic_DNA"/>
</dbReference>
<evidence type="ECO:0000256" key="1">
    <source>
        <dbReference type="ARBA" id="ARBA00007074"/>
    </source>
</evidence>
<comment type="caution">
    <text evidence="6">The sequence shown here is derived from an EMBL/GenBank/DDBJ whole genome shotgun (WGS) entry which is preliminary data.</text>
</comment>
<comment type="similarity">
    <text evidence="1">Belongs to the peptidase C40 family.</text>
</comment>
<evidence type="ECO:0000313" key="7">
    <source>
        <dbReference type="Proteomes" id="UP001597327"/>
    </source>
</evidence>
<reference evidence="7" key="1">
    <citation type="journal article" date="2019" name="Int. J. Syst. Evol. Microbiol.">
        <title>The Global Catalogue of Microorganisms (GCM) 10K type strain sequencing project: providing services to taxonomists for standard genome sequencing and annotation.</title>
        <authorList>
            <consortium name="The Broad Institute Genomics Platform"/>
            <consortium name="The Broad Institute Genome Sequencing Center for Infectious Disease"/>
            <person name="Wu L."/>
            <person name="Ma J."/>
        </authorList>
    </citation>
    <scope>NUCLEOTIDE SEQUENCE [LARGE SCALE GENOMIC DNA]</scope>
    <source>
        <strain evidence="7">JCM 3369</strain>
    </source>
</reference>
<dbReference type="Gene3D" id="3.90.1720.10">
    <property type="entry name" value="endopeptidase domain like (from Nostoc punctiforme)"/>
    <property type="match status" value="1"/>
</dbReference>
<dbReference type="PANTHER" id="PTHR47359">
    <property type="entry name" value="PEPTIDOGLYCAN DL-ENDOPEPTIDASE CWLO"/>
    <property type="match status" value="1"/>
</dbReference>
<dbReference type="RefSeq" id="WP_149890794.1">
    <property type="nucleotide sequence ID" value="NZ_JBHUFA010000001.1"/>
</dbReference>
<dbReference type="Pfam" id="PF18348">
    <property type="entry name" value="SH3_16"/>
    <property type="match status" value="1"/>
</dbReference>
<keyword evidence="3" id="KW-0378">Hydrolase</keyword>
<feature type="domain" description="NlpC/P60" evidence="5">
    <location>
        <begin position="162"/>
        <end position="285"/>
    </location>
</feature>
<evidence type="ECO:0000313" key="6">
    <source>
        <dbReference type="EMBL" id="MFD1695473.1"/>
    </source>
</evidence>
<dbReference type="InterPro" id="IPR038765">
    <property type="entry name" value="Papain-like_cys_pep_sf"/>
</dbReference>
<keyword evidence="7" id="KW-1185">Reference proteome</keyword>
<keyword evidence="4" id="KW-0788">Thiol protease</keyword>
<dbReference type="PROSITE" id="PS51935">
    <property type="entry name" value="NLPC_P60"/>
    <property type="match status" value="1"/>
</dbReference>
<protein>
    <submittedName>
        <fullName evidence="6">NlpC/P60 family protein</fullName>
    </submittedName>
</protein>
<evidence type="ECO:0000256" key="3">
    <source>
        <dbReference type="ARBA" id="ARBA00022801"/>
    </source>
</evidence>
<dbReference type="InterPro" id="IPR051794">
    <property type="entry name" value="PG_Endopeptidase_C40"/>
</dbReference>
<dbReference type="SUPFAM" id="SSF54001">
    <property type="entry name" value="Cysteine proteinases"/>
    <property type="match status" value="1"/>
</dbReference>
<evidence type="ECO:0000259" key="5">
    <source>
        <dbReference type="PROSITE" id="PS51935"/>
    </source>
</evidence>